<evidence type="ECO:0000313" key="1">
    <source>
        <dbReference type="Proteomes" id="UP000887575"/>
    </source>
</evidence>
<keyword evidence="1" id="KW-1185">Reference proteome</keyword>
<dbReference type="Proteomes" id="UP000887575">
    <property type="component" value="Unassembled WGS sequence"/>
</dbReference>
<accession>A0AAF3EQR9</accession>
<proteinExistence type="predicted"/>
<protein>
    <submittedName>
        <fullName evidence="2">Uncharacterized protein</fullName>
    </submittedName>
</protein>
<dbReference type="WBParaSite" id="MBELARI_LOCUS1634">
    <property type="protein sequence ID" value="MBELARI_LOCUS1634"/>
    <property type="gene ID" value="MBELARI_LOCUS1634"/>
</dbReference>
<dbReference type="AlphaFoldDB" id="A0AAF3EQR9"/>
<evidence type="ECO:0000313" key="2">
    <source>
        <dbReference type="WBParaSite" id="MBELARI_LOCUS1634"/>
    </source>
</evidence>
<name>A0AAF3EQR9_9BILA</name>
<reference evidence="2" key="1">
    <citation type="submission" date="2024-02" db="UniProtKB">
        <authorList>
            <consortium name="WormBaseParasite"/>
        </authorList>
    </citation>
    <scope>IDENTIFICATION</scope>
</reference>
<sequence>MWVLGKVGGGFGSDWICDLFYLVTPNETMHYKIKPEDAIFCPHRVFYFLDDRKYAFQRHDDQSTAAGILSTSDE</sequence>
<organism evidence="1 2">
    <name type="scientific">Mesorhabditis belari</name>
    <dbReference type="NCBI Taxonomy" id="2138241"/>
    <lineage>
        <taxon>Eukaryota</taxon>
        <taxon>Metazoa</taxon>
        <taxon>Ecdysozoa</taxon>
        <taxon>Nematoda</taxon>
        <taxon>Chromadorea</taxon>
        <taxon>Rhabditida</taxon>
        <taxon>Rhabditina</taxon>
        <taxon>Rhabditomorpha</taxon>
        <taxon>Rhabditoidea</taxon>
        <taxon>Rhabditidae</taxon>
        <taxon>Mesorhabditinae</taxon>
        <taxon>Mesorhabditis</taxon>
    </lineage>
</organism>